<organism evidence="1 2">
    <name type="scientific">Trichinella nativa</name>
    <dbReference type="NCBI Taxonomy" id="6335"/>
    <lineage>
        <taxon>Eukaryota</taxon>
        <taxon>Metazoa</taxon>
        <taxon>Ecdysozoa</taxon>
        <taxon>Nematoda</taxon>
        <taxon>Enoplea</taxon>
        <taxon>Dorylaimia</taxon>
        <taxon>Trichinellida</taxon>
        <taxon>Trichinellidae</taxon>
        <taxon>Trichinella</taxon>
    </lineage>
</organism>
<evidence type="ECO:0000313" key="2">
    <source>
        <dbReference type="Proteomes" id="UP000243006"/>
    </source>
</evidence>
<name>A0A1Y3EXS5_9BILA</name>
<dbReference type="EMBL" id="LVZM01000154">
    <property type="protein sequence ID" value="OUC49954.1"/>
    <property type="molecule type" value="Genomic_DNA"/>
</dbReference>
<feature type="non-terminal residue" evidence="1">
    <location>
        <position position="1"/>
    </location>
</feature>
<accession>A0A1Y3EXS5</accession>
<dbReference type="Proteomes" id="UP000243006">
    <property type="component" value="Unassembled WGS sequence"/>
</dbReference>
<gene>
    <name evidence="1" type="ORF">D917_04914</name>
</gene>
<dbReference type="AlphaFoldDB" id="A0A1Y3EXS5"/>
<proteinExistence type="predicted"/>
<comment type="caution">
    <text evidence="1">The sequence shown here is derived from an EMBL/GenBank/DDBJ whole genome shotgun (WGS) entry which is preliminary data.</text>
</comment>
<evidence type="ECO:0000313" key="1">
    <source>
        <dbReference type="EMBL" id="OUC49954.1"/>
    </source>
</evidence>
<protein>
    <submittedName>
        <fullName evidence="1">Uncharacterized protein</fullName>
    </submittedName>
</protein>
<reference evidence="1 2" key="1">
    <citation type="submission" date="2015-04" db="EMBL/GenBank/DDBJ databases">
        <title>Draft genome of the roundworm Trichinella nativa.</title>
        <authorList>
            <person name="Mitreva M."/>
        </authorList>
    </citation>
    <scope>NUCLEOTIDE SEQUENCE [LARGE SCALE GENOMIC DNA]</scope>
    <source>
        <strain evidence="1 2">ISS45</strain>
    </source>
</reference>
<sequence>RLVPSDESVFDIVMRWISWPLGDRVGNYLIVKGDSISSKLNDDDNAEQVWRISDFLWFIGAEAKRHPPAKSKTLPFMGVALSFKQESDQLRLLSAVYSENPLISVSNCV</sequence>